<keyword evidence="2 4" id="KW-0863">Zinc-finger</keyword>
<keyword evidence="3" id="KW-0862">Zinc</keyword>
<dbReference type="EMBL" id="CP069039">
    <property type="protein sequence ID" value="QRD04597.1"/>
    <property type="molecule type" value="Genomic_DNA"/>
</dbReference>
<dbReference type="KEGG" id="pno:SNOG_10534"/>
<evidence type="ECO:0000256" key="5">
    <source>
        <dbReference type="SAM" id="Coils"/>
    </source>
</evidence>
<evidence type="ECO:0000256" key="2">
    <source>
        <dbReference type="ARBA" id="ARBA00022771"/>
    </source>
</evidence>
<evidence type="ECO:0000313" key="9">
    <source>
        <dbReference type="Proteomes" id="UP000663193"/>
    </source>
</evidence>
<dbReference type="InterPro" id="IPR001841">
    <property type="entry name" value="Znf_RING"/>
</dbReference>
<dbReference type="VEuPathDB" id="FungiDB:JI435_105340"/>
<dbReference type="AlphaFoldDB" id="A0A7U2I892"/>
<sequence>MSSAHPPIVIRPDSIGDQDDETQVNDTQTTLLSAHPALPLAHSSPSAQALSLVQPPPPSMATLRSQPEFLMTGIIPVPSNSDTDCAICTEALTTDVVKFIKCGHVFHCACILRWLQGYGMGNRRCPMCRAVLFGTLHFDAAQHSLHTDSEDSSSPEDSRPSGNSRSDSLLSRLLWDEDDVDAAGAAWAAARDRGIQRLADHGQAMARLEAELEVAIARHDATELATRRSLNNTDHLDRLSTIHDRIQVAQDRAMAGLTAISTATAAHRDDAEVAQVVPLETVAQTSVSLVAELAAAAASLDNTSAATRQAIDHMDRVNRAALEVSRTEHRLRLEAPTDSVTDAQGGEQANLLVAEPSEQTETD</sequence>
<dbReference type="RefSeq" id="XP_001800802.1">
    <property type="nucleotide sequence ID" value="XM_001800750.1"/>
</dbReference>
<feature type="domain" description="RING-type" evidence="7">
    <location>
        <begin position="85"/>
        <end position="129"/>
    </location>
</feature>
<accession>A0A7U2I892</accession>
<evidence type="ECO:0000259" key="7">
    <source>
        <dbReference type="PROSITE" id="PS50089"/>
    </source>
</evidence>
<dbReference type="InterPro" id="IPR013083">
    <property type="entry name" value="Znf_RING/FYVE/PHD"/>
</dbReference>
<dbReference type="Pfam" id="PF13639">
    <property type="entry name" value="zf-RING_2"/>
    <property type="match status" value="1"/>
</dbReference>
<evidence type="ECO:0000256" key="3">
    <source>
        <dbReference type="ARBA" id="ARBA00022833"/>
    </source>
</evidence>
<protein>
    <recommendedName>
        <fullName evidence="7">RING-type domain-containing protein</fullName>
    </recommendedName>
</protein>
<keyword evidence="5" id="KW-0175">Coiled coil</keyword>
<proteinExistence type="predicted"/>
<dbReference type="Gene3D" id="3.30.40.10">
    <property type="entry name" value="Zinc/RING finger domain, C3HC4 (zinc finger)"/>
    <property type="match status" value="1"/>
</dbReference>
<dbReference type="OrthoDB" id="8062037at2759"/>
<feature type="region of interest" description="Disordered" evidence="6">
    <location>
        <begin position="1"/>
        <end position="21"/>
    </location>
</feature>
<dbReference type="PROSITE" id="PS50089">
    <property type="entry name" value="ZF_RING_2"/>
    <property type="match status" value="1"/>
</dbReference>
<dbReference type="Proteomes" id="UP000663193">
    <property type="component" value="Chromosome 17"/>
</dbReference>
<dbReference type="PANTHER" id="PTHR45969">
    <property type="entry name" value="RING ZINC FINGER PROTEIN-RELATED"/>
    <property type="match status" value="1"/>
</dbReference>
<dbReference type="CDD" id="cd16448">
    <property type="entry name" value="RING-H2"/>
    <property type="match status" value="1"/>
</dbReference>
<dbReference type="GO" id="GO:0008270">
    <property type="term" value="F:zinc ion binding"/>
    <property type="evidence" value="ECO:0007669"/>
    <property type="project" value="UniProtKB-KW"/>
</dbReference>
<dbReference type="SMART" id="SM00184">
    <property type="entry name" value="RING"/>
    <property type="match status" value="1"/>
</dbReference>
<dbReference type="PANTHER" id="PTHR45969:SF69">
    <property type="entry name" value="FINGER DOMAIN PROTEIN, PUTATIVE (AFU_ORTHOLOGUE AFUA_3G12190)-RELATED"/>
    <property type="match status" value="1"/>
</dbReference>
<dbReference type="SUPFAM" id="SSF57850">
    <property type="entry name" value="RING/U-box"/>
    <property type="match status" value="1"/>
</dbReference>
<feature type="region of interest" description="Disordered" evidence="6">
    <location>
        <begin position="145"/>
        <end position="165"/>
    </location>
</feature>
<reference evidence="9" key="1">
    <citation type="journal article" date="2021" name="BMC Genomics">
        <title>Chromosome-level genome assembly and manually-curated proteome of model necrotroph Parastagonospora nodorum Sn15 reveals a genome-wide trove of candidate effector homologs, and redundancy of virulence-related functions within an accessory chromosome.</title>
        <authorList>
            <person name="Bertazzoni S."/>
            <person name="Jones D.A.B."/>
            <person name="Phan H.T."/>
            <person name="Tan K.-C."/>
            <person name="Hane J.K."/>
        </authorList>
    </citation>
    <scope>NUCLEOTIDE SEQUENCE [LARGE SCALE GENOMIC DNA]</scope>
    <source>
        <strain evidence="9">SN15 / ATCC MYA-4574 / FGSC 10173)</strain>
    </source>
</reference>
<keyword evidence="9" id="KW-1185">Reference proteome</keyword>
<feature type="coiled-coil region" evidence="5">
    <location>
        <begin position="198"/>
        <end position="225"/>
    </location>
</feature>
<evidence type="ECO:0000256" key="1">
    <source>
        <dbReference type="ARBA" id="ARBA00022723"/>
    </source>
</evidence>
<keyword evidence="1" id="KW-0479">Metal-binding</keyword>
<evidence type="ECO:0000313" key="8">
    <source>
        <dbReference type="EMBL" id="QRD04597.1"/>
    </source>
</evidence>
<evidence type="ECO:0000256" key="4">
    <source>
        <dbReference type="PROSITE-ProRule" id="PRU00175"/>
    </source>
</evidence>
<gene>
    <name evidence="8" type="ORF">JI435_105340</name>
</gene>
<feature type="region of interest" description="Disordered" evidence="6">
    <location>
        <begin position="336"/>
        <end position="363"/>
    </location>
</feature>
<evidence type="ECO:0000256" key="6">
    <source>
        <dbReference type="SAM" id="MobiDB-lite"/>
    </source>
</evidence>
<organism evidence="8 9">
    <name type="scientific">Phaeosphaeria nodorum (strain SN15 / ATCC MYA-4574 / FGSC 10173)</name>
    <name type="common">Glume blotch fungus</name>
    <name type="synonym">Parastagonospora nodorum</name>
    <dbReference type="NCBI Taxonomy" id="321614"/>
    <lineage>
        <taxon>Eukaryota</taxon>
        <taxon>Fungi</taxon>
        <taxon>Dikarya</taxon>
        <taxon>Ascomycota</taxon>
        <taxon>Pezizomycotina</taxon>
        <taxon>Dothideomycetes</taxon>
        <taxon>Pleosporomycetidae</taxon>
        <taxon>Pleosporales</taxon>
        <taxon>Pleosporineae</taxon>
        <taxon>Phaeosphaeriaceae</taxon>
        <taxon>Parastagonospora</taxon>
    </lineage>
</organism>
<name>A0A7U2I892_PHANO</name>